<accession>A0ABR7CM90</accession>
<keyword evidence="3" id="KW-1185">Reference proteome</keyword>
<evidence type="ECO:0000256" key="1">
    <source>
        <dbReference type="SAM" id="SignalP"/>
    </source>
</evidence>
<dbReference type="EMBL" id="JACOOK010000003">
    <property type="protein sequence ID" value="MBC5616776.1"/>
    <property type="molecule type" value="Genomic_DNA"/>
</dbReference>
<feature type="signal peptide" evidence="1">
    <location>
        <begin position="1"/>
        <end position="19"/>
    </location>
</feature>
<keyword evidence="1" id="KW-0732">Signal</keyword>
<dbReference type="RefSeq" id="WP_182424208.1">
    <property type="nucleotide sequence ID" value="NZ_JACOOK010000003.1"/>
</dbReference>
<evidence type="ECO:0000313" key="3">
    <source>
        <dbReference type="Proteomes" id="UP000636891"/>
    </source>
</evidence>
<reference evidence="2 3" key="1">
    <citation type="submission" date="2020-08" db="EMBL/GenBank/DDBJ databases">
        <title>Genome public.</title>
        <authorList>
            <person name="Liu C."/>
            <person name="Sun Q."/>
        </authorList>
    </citation>
    <scope>NUCLEOTIDE SEQUENCE [LARGE SCALE GENOMIC DNA]</scope>
    <source>
        <strain evidence="2 3">New-7</strain>
    </source>
</reference>
<proteinExistence type="predicted"/>
<protein>
    <submittedName>
        <fullName evidence="2">Uncharacterized protein</fullName>
    </submittedName>
</protein>
<organism evidence="2 3">
    <name type="scientific">Alistipes hominis</name>
    <dbReference type="NCBI Taxonomy" id="2763015"/>
    <lineage>
        <taxon>Bacteria</taxon>
        <taxon>Pseudomonadati</taxon>
        <taxon>Bacteroidota</taxon>
        <taxon>Bacteroidia</taxon>
        <taxon>Bacteroidales</taxon>
        <taxon>Rikenellaceae</taxon>
        <taxon>Alistipes</taxon>
    </lineage>
</organism>
<sequence length="182" mass="20921">MRTLLLFAFFCSMTFTAPAAEPQPRVKGDAIYFYCTSRTDPDEGVERGENPANDNDPLYVHRPIFFQMVSKTKDIYIDFAFFNYNPVELSKTRPVIPAKDQMEIVTGPRTMLRFINTFNPITLENKLASFKTKEESWAWVDSLRMTGKQIYLIDWSDPVNGSGGTELKLIQVRPTLTNRPSY</sequence>
<name>A0ABR7CM90_9BACT</name>
<dbReference type="Proteomes" id="UP000636891">
    <property type="component" value="Unassembled WGS sequence"/>
</dbReference>
<comment type="caution">
    <text evidence="2">The sequence shown here is derived from an EMBL/GenBank/DDBJ whole genome shotgun (WGS) entry which is preliminary data.</text>
</comment>
<feature type="chain" id="PRO_5045442284" evidence="1">
    <location>
        <begin position="20"/>
        <end position="182"/>
    </location>
</feature>
<gene>
    <name evidence="2" type="ORF">H8S08_07050</name>
</gene>
<evidence type="ECO:0000313" key="2">
    <source>
        <dbReference type="EMBL" id="MBC5616776.1"/>
    </source>
</evidence>